<dbReference type="SUPFAM" id="SSF53383">
    <property type="entry name" value="PLP-dependent transferases"/>
    <property type="match status" value="1"/>
</dbReference>
<comment type="similarity">
    <text evidence="1">In the C-terminal section; belongs to the class-I pyridoxal-phosphate-dependent aminotransferase family.</text>
</comment>
<feature type="domain" description="HTH gntR-type" evidence="7">
    <location>
        <begin position="69"/>
        <end position="137"/>
    </location>
</feature>
<keyword evidence="4" id="KW-0238">DNA-binding</keyword>
<dbReference type="CDD" id="cd07377">
    <property type="entry name" value="WHTH_GntR"/>
    <property type="match status" value="1"/>
</dbReference>
<feature type="region of interest" description="Disordered" evidence="6">
    <location>
        <begin position="1"/>
        <end position="26"/>
    </location>
</feature>
<dbReference type="InterPro" id="IPR015424">
    <property type="entry name" value="PyrdxlP-dep_Trfase"/>
</dbReference>
<dbReference type="InterPro" id="IPR036390">
    <property type="entry name" value="WH_DNA-bd_sf"/>
</dbReference>
<dbReference type="AlphaFoldDB" id="A0A3L7AKC4"/>
<dbReference type="PANTHER" id="PTHR46577:SF1">
    <property type="entry name" value="HTH-TYPE TRANSCRIPTIONAL REGULATORY PROTEIN GABR"/>
    <property type="match status" value="1"/>
</dbReference>
<dbReference type="GO" id="GO:0003677">
    <property type="term" value="F:DNA binding"/>
    <property type="evidence" value="ECO:0007669"/>
    <property type="project" value="UniProtKB-KW"/>
</dbReference>
<dbReference type="PANTHER" id="PTHR46577">
    <property type="entry name" value="HTH-TYPE TRANSCRIPTIONAL REGULATORY PROTEIN GABR"/>
    <property type="match status" value="1"/>
</dbReference>
<dbReference type="InterPro" id="IPR004839">
    <property type="entry name" value="Aminotransferase_I/II_large"/>
</dbReference>
<keyword evidence="9" id="KW-1185">Reference proteome</keyword>
<dbReference type="CDD" id="cd00609">
    <property type="entry name" value="AAT_like"/>
    <property type="match status" value="1"/>
</dbReference>
<evidence type="ECO:0000256" key="6">
    <source>
        <dbReference type="SAM" id="MobiDB-lite"/>
    </source>
</evidence>
<name>A0A3L7AKC4_9HYPH</name>
<comment type="caution">
    <text evidence="8">The sequence shown here is derived from an EMBL/GenBank/DDBJ whole genome shotgun (WGS) entry which is preliminary data.</text>
</comment>
<dbReference type="Gene3D" id="3.90.1150.10">
    <property type="entry name" value="Aspartate Aminotransferase, domain 1"/>
    <property type="match status" value="1"/>
</dbReference>
<dbReference type="InterPro" id="IPR015422">
    <property type="entry name" value="PyrdxlP-dep_Trfase_small"/>
</dbReference>
<dbReference type="InterPro" id="IPR036388">
    <property type="entry name" value="WH-like_DNA-bd_sf"/>
</dbReference>
<evidence type="ECO:0000256" key="5">
    <source>
        <dbReference type="ARBA" id="ARBA00023163"/>
    </source>
</evidence>
<evidence type="ECO:0000256" key="2">
    <source>
        <dbReference type="ARBA" id="ARBA00022898"/>
    </source>
</evidence>
<keyword evidence="8" id="KW-0032">Aminotransferase</keyword>
<keyword evidence="3" id="KW-0805">Transcription regulation</keyword>
<evidence type="ECO:0000256" key="4">
    <source>
        <dbReference type="ARBA" id="ARBA00023125"/>
    </source>
</evidence>
<organism evidence="8 9">
    <name type="scientific">Xanthobacter tagetidis</name>
    <dbReference type="NCBI Taxonomy" id="60216"/>
    <lineage>
        <taxon>Bacteria</taxon>
        <taxon>Pseudomonadati</taxon>
        <taxon>Pseudomonadota</taxon>
        <taxon>Alphaproteobacteria</taxon>
        <taxon>Hyphomicrobiales</taxon>
        <taxon>Xanthobacteraceae</taxon>
        <taxon>Xanthobacter</taxon>
    </lineage>
</organism>
<dbReference type="OrthoDB" id="9794015at2"/>
<proteinExistence type="inferred from homology"/>
<dbReference type="Gene3D" id="1.10.10.10">
    <property type="entry name" value="Winged helix-like DNA-binding domain superfamily/Winged helix DNA-binding domain"/>
    <property type="match status" value="1"/>
</dbReference>
<evidence type="ECO:0000256" key="3">
    <source>
        <dbReference type="ARBA" id="ARBA00023015"/>
    </source>
</evidence>
<dbReference type="InterPro" id="IPR015421">
    <property type="entry name" value="PyrdxlP-dep_Trfase_major"/>
</dbReference>
<dbReference type="GO" id="GO:0008483">
    <property type="term" value="F:transaminase activity"/>
    <property type="evidence" value="ECO:0007669"/>
    <property type="project" value="UniProtKB-KW"/>
</dbReference>
<sequence length="517" mass="55314">MRLRHFPARGGRTDAAPAGASGSGTSLYQCSRQMSYISRHIDRRPEHPNAMTDAAGAGVWTPDISKFEGPRYLALAGAIAEAIDSGELPLGAQLPPQRDLAEQLGVTVGTVGRAYNIMKRRQLVSGEVGRGTFVCRGVEATIPNYLPERMPGTIDFACYRSPVAGLSEELAKAMAQATARAALMPVHKYPPAEGLLTHRTAGAQWIRRSGLQVTPDRVIACGGGQQALLVAISATVGPGETLLSEALTYSGVNSLGALLGRRLAPVAIDCEGIVPEALEEAVAATGGRCLYLQPTVHNPTSAMMSEKRRQRIADLARRLDLVLIEDDAAISGMTERPLPIAHFAPERTIYLSSFGKSVTPALRVAYMASPPALCERLVHTLHALMLANAPLPLEIAGAMIADGSADAIARHNLAELRARHEAALKLLEGWKVSSHPAAFFQWLHLPAHWRAAEFCEAAHREGVSVVPSENFTIGGATPPRAFRISVNPAQKTSVLAKGLDILTRLARERPQPRMAVV</sequence>
<dbReference type="GO" id="GO:0030170">
    <property type="term" value="F:pyridoxal phosphate binding"/>
    <property type="evidence" value="ECO:0007669"/>
    <property type="project" value="InterPro"/>
</dbReference>
<dbReference type="InterPro" id="IPR000524">
    <property type="entry name" value="Tscrpt_reg_HTH_GntR"/>
</dbReference>
<keyword evidence="2" id="KW-0663">Pyridoxal phosphate</keyword>
<dbReference type="Pfam" id="PF00392">
    <property type="entry name" value="GntR"/>
    <property type="match status" value="1"/>
</dbReference>
<evidence type="ECO:0000313" key="8">
    <source>
        <dbReference type="EMBL" id="RLP80996.1"/>
    </source>
</evidence>
<evidence type="ECO:0000259" key="7">
    <source>
        <dbReference type="PROSITE" id="PS50949"/>
    </source>
</evidence>
<evidence type="ECO:0000256" key="1">
    <source>
        <dbReference type="ARBA" id="ARBA00005384"/>
    </source>
</evidence>
<protein>
    <submittedName>
        <fullName evidence="8">PLP-dependent aminotransferase family protein</fullName>
    </submittedName>
</protein>
<dbReference type="Gene3D" id="3.40.640.10">
    <property type="entry name" value="Type I PLP-dependent aspartate aminotransferase-like (Major domain)"/>
    <property type="match status" value="1"/>
</dbReference>
<dbReference type="GO" id="GO:0003700">
    <property type="term" value="F:DNA-binding transcription factor activity"/>
    <property type="evidence" value="ECO:0007669"/>
    <property type="project" value="InterPro"/>
</dbReference>
<evidence type="ECO:0000313" key="9">
    <source>
        <dbReference type="Proteomes" id="UP000269692"/>
    </source>
</evidence>
<accession>A0A3L7AKC4</accession>
<dbReference type="EMBL" id="RCTF01000002">
    <property type="protein sequence ID" value="RLP80996.1"/>
    <property type="molecule type" value="Genomic_DNA"/>
</dbReference>
<dbReference type="InterPro" id="IPR051446">
    <property type="entry name" value="HTH_trans_reg/aminotransferase"/>
</dbReference>
<reference evidence="8 9" key="1">
    <citation type="submission" date="2018-10" db="EMBL/GenBank/DDBJ databases">
        <title>Xanthobacter tagetidis genome sequencing and assembly.</title>
        <authorList>
            <person name="Maclea K.S."/>
            <person name="Goen A.E."/>
            <person name="Fatima S.A."/>
        </authorList>
    </citation>
    <scope>NUCLEOTIDE SEQUENCE [LARGE SCALE GENOMIC DNA]</scope>
    <source>
        <strain evidence="8 9">ATCC 700314</strain>
    </source>
</reference>
<keyword evidence="5" id="KW-0804">Transcription</keyword>
<gene>
    <name evidence="8" type="ORF">D9R14_03060</name>
</gene>
<dbReference type="Pfam" id="PF00155">
    <property type="entry name" value="Aminotran_1_2"/>
    <property type="match status" value="1"/>
</dbReference>
<dbReference type="PROSITE" id="PS50949">
    <property type="entry name" value="HTH_GNTR"/>
    <property type="match status" value="1"/>
</dbReference>
<dbReference type="Proteomes" id="UP000269692">
    <property type="component" value="Unassembled WGS sequence"/>
</dbReference>
<feature type="compositionally biased region" description="Low complexity" evidence="6">
    <location>
        <begin position="15"/>
        <end position="26"/>
    </location>
</feature>
<dbReference type="SMART" id="SM00345">
    <property type="entry name" value="HTH_GNTR"/>
    <property type="match status" value="1"/>
</dbReference>
<keyword evidence="8" id="KW-0808">Transferase</keyword>
<dbReference type="SUPFAM" id="SSF46785">
    <property type="entry name" value="Winged helix' DNA-binding domain"/>
    <property type="match status" value="1"/>
</dbReference>